<dbReference type="Gene3D" id="3.30.70.100">
    <property type="match status" value="1"/>
</dbReference>
<evidence type="ECO:0000256" key="2">
    <source>
        <dbReference type="ARBA" id="ARBA00012150"/>
    </source>
</evidence>
<keyword evidence="5" id="KW-0378">Hydrolase</keyword>
<evidence type="ECO:0000313" key="9">
    <source>
        <dbReference type="Proteomes" id="UP000683511"/>
    </source>
</evidence>
<name>A0A975T5J4_9NOST</name>
<dbReference type="SUPFAM" id="SSF54975">
    <property type="entry name" value="Acylphosphatase/BLUF domain-like"/>
    <property type="match status" value="1"/>
</dbReference>
<dbReference type="AlphaFoldDB" id="A0A975T5J4"/>
<evidence type="ECO:0000256" key="6">
    <source>
        <dbReference type="RuleBase" id="RU004168"/>
    </source>
</evidence>
<accession>A0A975T5J4</accession>
<dbReference type="Proteomes" id="UP000683511">
    <property type="component" value="Chromosome"/>
</dbReference>
<evidence type="ECO:0000256" key="5">
    <source>
        <dbReference type="PROSITE-ProRule" id="PRU00520"/>
    </source>
</evidence>
<dbReference type="InterPro" id="IPR036046">
    <property type="entry name" value="Acylphosphatase-like_dom_sf"/>
</dbReference>
<dbReference type="RefSeq" id="WP_190602818.1">
    <property type="nucleotide sequence ID" value="NZ_CP021056.1"/>
</dbReference>
<feature type="active site" evidence="5">
    <location>
        <position position="44"/>
    </location>
</feature>
<evidence type="ECO:0000256" key="4">
    <source>
        <dbReference type="ARBA" id="ARBA00047645"/>
    </source>
</evidence>
<feature type="active site" evidence="5">
    <location>
        <position position="26"/>
    </location>
</feature>
<dbReference type="PANTHER" id="PTHR47268">
    <property type="entry name" value="ACYLPHOSPHATASE"/>
    <property type="match status" value="1"/>
</dbReference>
<dbReference type="InterPro" id="IPR001792">
    <property type="entry name" value="Acylphosphatase-like_dom"/>
</dbReference>
<dbReference type="InterPro" id="IPR020456">
    <property type="entry name" value="Acylphosphatase"/>
</dbReference>
<sequence length="97" mass="10759">MQNSSPPKQVRAHVFIAGRVQGVGYRYATVDTATELGLTGWVRNLPDSRVEAVFEGAREVVEEMVRWCHAGPPAAMVKEVVLEYESPEGLSGFEVRR</sequence>
<organism evidence="8 9">
    <name type="scientific">Richelia sinica FACHB-800</name>
    <dbReference type="NCBI Taxonomy" id="1357546"/>
    <lineage>
        <taxon>Bacteria</taxon>
        <taxon>Bacillati</taxon>
        <taxon>Cyanobacteriota</taxon>
        <taxon>Cyanophyceae</taxon>
        <taxon>Nostocales</taxon>
        <taxon>Nostocaceae</taxon>
        <taxon>Richelia</taxon>
    </lineage>
</organism>
<protein>
    <recommendedName>
        <fullName evidence="3 5">acylphosphatase</fullName>
        <ecNumber evidence="2 5">3.6.1.7</ecNumber>
    </recommendedName>
</protein>
<dbReference type="KEGG" id="rsin:B6N60_01148"/>
<feature type="domain" description="Acylphosphatase-like" evidence="7">
    <location>
        <begin position="11"/>
        <end position="97"/>
    </location>
</feature>
<dbReference type="PROSITE" id="PS51160">
    <property type="entry name" value="ACYLPHOSPHATASE_3"/>
    <property type="match status" value="1"/>
</dbReference>
<comment type="catalytic activity">
    <reaction evidence="4 5">
        <text>an acyl phosphate + H2O = a carboxylate + phosphate + H(+)</text>
        <dbReference type="Rhea" id="RHEA:14965"/>
        <dbReference type="ChEBI" id="CHEBI:15377"/>
        <dbReference type="ChEBI" id="CHEBI:15378"/>
        <dbReference type="ChEBI" id="CHEBI:29067"/>
        <dbReference type="ChEBI" id="CHEBI:43474"/>
        <dbReference type="ChEBI" id="CHEBI:59918"/>
        <dbReference type="EC" id="3.6.1.7"/>
    </reaction>
</comment>
<reference evidence="8" key="1">
    <citation type="submission" date="2017-04" db="EMBL/GenBank/DDBJ databases">
        <title>Genome deletions in a multicellular cyanobacterial endosymbiont for morphological adaptation in marine diatoms.</title>
        <authorList>
            <person name="Wang Y."/>
            <person name="Gao H."/>
            <person name="Li R."/>
            <person name="Xu X."/>
        </authorList>
    </citation>
    <scope>NUCLEOTIDE SEQUENCE</scope>
    <source>
        <strain evidence="8">FACHB 800</strain>
    </source>
</reference>
<dbReference type="Pfam" id="PF00708">
    <property type="entry name" value="Acylphosphatase"/>
    <property type="match status" value="1"/>
</dbReference>
<keyword evidence="9" id="KW-1185">Reference proteome</keyword>
<evidence type="ECO:0000256" key="1">
    <source>
        <dbReference type="ARBA" id="ARBA00005614"/>
    </source>
</evidence>
<evidence type="ECO:0000256" key="3">
    <source>
        <dbReference type="ARBA" id="ARBA00015991"/>
    </source>
</evidence>
<dbReference type="PANTHER" id="PTHR47268:SF4">
    <property type="entry name" value="ACYLPHOSPHATASE"/>
    <property type="match status" value="1"/>
</dbReference>
<proteinExistence type="inferred from homology"/>
<gene>
    <name evidence="8" type="ORF">B6N60_01148</name>
</gene>
<comment type="similarity">
    <text evidence="1 6">Belongs to the acylphosphatase family.</text>
</comment>
<evidence type="ECO:0000313" key="8">
    <source>
        <dbReference type="EMBL" id="QXE22465.1"/>
    </source>
</evidence>
<dbReference type="EC" id="3.6.1.7" evidence="2 5"/>
<evidence type="ECO:0000259" key="7">
    <source>
        <dbReference type="PROSITE" id="PS51160"/>
    </source>
</evidence>
<dbReference type="EMBL" id="CP021056">
    <property type="protein sequence ID" value="QXE22465.1"/>
    <property type="molecule type" value="Genomic_DNA"/>
</dbReference>
<dbReference type="GO" id="GO:0003998">
    <property type="term" value="F:acylphosphatase activity"/>
    <property type="evidence" value="ECO:0007669"/>
    <property type="project" value="UniProtKB-EC"/>
</dbReference>